<dbReference type="Gene3D" id="2.160.20.120">
    <property type="match status" value="1"/>
</dbReference>
<evidence type="ECO:0000313" key="3">
    <source>
        <dbReference type="EMBL" id="GAT64267.1"/>
    </source>
</evidence>
<comment type="caution">
    <text evidence="3">The sequence shown here is derived from an EMBL/GenBank/DDBJ whole genome shotgun (WGS) entry which is preliminary data.</text>
</comment>
<dbReference type="EMBL" id="BDCR01000004">
    <property type="protein sequence ID" value="GAT64267.1"/>
    <property type="molecule type" value="Genomic_DNA"/>
</dbReference>
<organism evidence="3 4">
    <name type="scientific">Paludibacter jiangxiensis</name>
    <dbReference type="NCBI Taxonomy" id="681398"/>
    <lineage>
        <taxon>Bacteria</taxon>
        <taxon>Pseudomonadati</taxon>
        <taxon>Bacteroidota</taxon>
        <taxon>Bacteroidia</taxon>
        <taxon>Bacteroidales</taxon>
        <taxon>Paludibacteraceae</taxon>
        <taxon>Paludibacter</taxon>
    </lineage>
</organism>
<accession>A0A161LGV5</accession>
<evidence type="ECO:0000313" key="4">
    <source>
        <dbReference type="Proteomes" id="UP000076586"/>
    </source>
</evidence>
<gene>
    <name evidence="3" type="ORF">PJIAN_4817</name>
</gene>
<dbReference type="Pfam" id="PF10988">
    <property type="entry name" value="DUF2807"/>
    <property type="match status" value="1"/>
</dbReference>
<dbReference type="STRING" id="681398.PJIAN_4817"/>
<name>A0A161LGV5_9BACT</name>
<dbReference type="AlphaFoldDB" id="A0A161LGV5"/>
<dbReference type="InterPro" id="IPR021255">
    <property type="entry name" value="DUF2807"/>
</dbReference>
<keyword evidence="1" id="KW-0732">Signal</keyword>
<dbReference type="PANTHER" id="PTHR39200">
    <property type="entry name" value="HYPOTHETICAL EXPORTED PROTEIN"/>
    <property type="match status" value="1"/>
</dbReference>
<dbReference type="OrthoDB" id="995605at2"/>
<feature type="domain" description="Putative auto-transporter adhesin head GIN" evidence="2">
    <location>
        <begin position="31"/>
        <end position="211"/>
    </location>
</feature>
<dbReference type="Proteomes" id="UP000076586">
    <property type="component" value="Unassembled WGS sequence"/>
</dbReference>
<reference evidence="4" key="2">
    <citation type="journal article" date="2017" name="Genome Announc.">
        <title>Draft genome sequence of Paludibacter jiangxiensis NM7(T), a propionate-producing fermentative bacterium.</title>
        <authorList>
            <person name="Qiu Y.-L."/>
            <person name="Tourlousse D.M."/>
            <person name="Matsuura N."/>
            <person name="Ohashi A."/>
            <person name="Sekiguchi Y."/>
        </authorList>
    </citation>
    <scope>NUCLEOTIDE SEQUENCE [LARGE SCALE GENOMIC DNA]</scope>
    <source>
        <strain evidence="4">NM7</strain>
    </source>
</reference>
<protein>
    <submittedName>
        <fullName evidence="3">Putative auto-transporter adhesin</fullName>
    </submittedName>
</protein>
<feature type="signal peptide" evidence="1">
    <location>
        <begin position="1"/>
        <end position="20"/>
    </location>
</feature>
<proteinExistence type="predicted"/>
<evidence type="ECO:0000259" key="2">
    <source>
        <dbReference type="Pfam" id="PF10988"/>
    </source>
</evidence>
<reference evidence="4" key="1">
    <citation type="submission" date="2016-04" db="EMBL/GenBank/DDBJ databases">
        <title>Draft genome sequence of Paludibacter jiangxiensis strain NM7.</title>
        <authorList>
            <person name="Qiu Y."/>
            <person name="Matsuura N."/>
            <person name="Ohashi A."/>
            <person name="Tourlousse M.D."/>
            <person name="Sekiguchi Y."/>
        </authorList>
    </citation>
    <scope>NUCLEOTIDE SEQUENCE [LARGE SCALE GENOMIC DNA]</scope>
    <source>
        <strain evidence="4">NM7</strain>
    </source>
</reference>
<evidence type="ECO:0000256" key="1">
    <source>
        <dbReference type="SAM" id="SignalP"/>
    </source>
</evidence>
<sequence length="227" mass="24278">MKKMLLGMICLLIVPFSLRAANVIQEISVGAFSELDVRTVGNVYLIQGNKESVRIESSKDVSDYIVVKNSGNKLTVTTKGLHNWHGKMDIYITVRNLTNAYFKAVGNIQTKNTLQGKMLQLTVNAAGNINFDLNCTQLNADFSAIGNVSLSGSAANAEIHNSATGNVRAGDFRADVLDVHLSGVGNVTLYAGKEISIDASGTGNITYKGNPVVKHLSKHGTGVVKPE</sequence>
<dbReference type="PANTHER" id="PTHR39200:SF1">
    <property type="entry name" value="AUTO-TRANSPORTER ADHESIN HEAD GIN DOMAIN-CONTAINING PROTEIN-RELATED"/>
    <property type="match status" value="1"/>
</dbReference>
<keyword evidence="4" id="KW-1185">Reference proteome</keyword>
<feature type="chain" id="PRO_5007823828" evidence="1">
    <location>
        <begin position="21"/>
        <end position="227"/>
    </location>
</feature>
<dbReference type="RefSeq" id="WP_068706204.1">
    <property type="nucleotide sequence ID" value="NZ_BDCR01000004.1"/>
</dbReference>